<organism evidence="6 7">
    <name type="scientific">candidate division MSBL1 archaeon SCGC-AAA382N08</name>
    <dbReference type="NCBI Taxonomy" id="1698285"/>
    <lineage>
        <taxon>Archaea</taxon>
        <taxon>Methanobacteriati</taxon>
        <taxon>Methanobacteriota</taxon>
        <taxon>candidate division MSBL1</taxon>
    </lineage>
</organism>
<reference evidence="6 7" key="1">
    <citation type="journal article" date="2016" name="Sci. Rep.">
        <title>Metabolic traits of an uncultured archaeal lineage -MSBL1- from brine pools of the Red Sea.</title>
        <authorList>
            <person name="Mwirichia R."/>
            <person name="Alam I."/>
            <person name="Rashid M."/>
            <person name="Vinu M."/>
            <person name="Ba-Alawi W."/>
            <person name="Anthony Kamau A."/>
            <person name="Kamanda Ngugi D."/>
            <person name="Goker M."/>
            <person name="Klenk H.P."/>
            <person name="Bajic V."/>
            <person name="Stingl U."/>
        </authorList>
    </citation>
    <scope>NUCLEOTIDE SEQUENCE [LARGE SCALE GENOMIC DNA]</scope>
    <source>
        <strain evidence="6">SCGC-AAA382N08</strain>
    </source>
</reference>
<dbReference type="Pfam" id="PF00753">
    <property type="entry name" value="Lactamase_B"/>
    <property type="match status" value="1"/>
</dbReference>
<dbReference type="InterPro" id="IPR051453">
    <property type="entry name" value="MBL_Glyoxalase_II"/>
</dbReference>
<evidence type="ECO:0000256" key="3">
    <source>
        <dbReference type="ARBA" id="ARBA00022801"/>
    </source>
</evidence>
<dbReference type="SMART" id="SM00849">
    <property type="entry name" value="Lactamase_B"/>
    <property type="match status" value="1"/>
</dbReference>
<accession>A0A133VQK0</accession>
<keyword evidence="7" id="KW-1185">Reference proteome</keyword>
<dbReference type="InterPro" id="IPR001279">
    <property type="entry name" value="Metallo-B-lactamas"/>
</dbReference>
<protein>
    <recommendedName>
        <fullName evidence="5">Metallo-beta-lactamase domain-containing protein</fullName>
    </recommendedName>
</protein>
<dbReference type="PANTHER" id="PTHR46233:SF3">
    <property type="entry name" value="HYDROXYACYLGLUTATHIONE HYDROLASE GLOC"/>
    <property type="match status" value="1"/>
</dbReference>
<dbReference type="EMBL" id="LHYJ01000005">
    <property type="protein sequence ID" value="KXB08693.1"/>
    <property type="molecule type" value="Genomic_DNA"/>
</dbReference>
<dbReference type="GO" id="GO:0016787">
    <property type="term" value="F:hydrolase activity"/>
    <property type="evidence" value="ECO:0007669"/>
    <property type="project" value="UniProtKB-KW"/>
</dbReference>
<evidence type="ECO:0000256" key="4">
    <source>
        <dbReference type="ARBA" id="ARBA00022833"/>
    </source>
</evidence>
<evidence type="ECO:0000313" key="6">
    <source>
        <dbReference type="EMBL" id="KXB08693.1"/>
    </source>
</evidence>
<dbReference type="InterPro" id="IPR036866">
    <property type="entry name" value="RibonucZ/Hydroxyglut_hydro"/>
</dbReference>
<feature type="domain" description="Metallo-beta-lactamase" evidence="5">
    <location>
        <begin position="17"/>
        <end position="172"/>
    </location>
</feature>
<dbReference type="PANTHER" id="PTHR46233">
    <property type="entry name" value="HYDROXYACYLGLUTATHIONE HYDROLASE GLOC"/>
    <property type="match status" value="1"/>
</dbReference>
<dbReference type="SUPFAM" id="SSF56281">
    <property type="entry name" value="Metallo-hydrolase/oxidoreductase"/>
    <property type="match status" value="1"/>
</dbReference>
<name>A0A133VQK0_9EURY</name>
<evidence type="ECO:0000256" key="2">
    <source>
        <dbReference type="ARBA" id="ARBA00022723"/>
    </source>
</evidence>
<evidence type="ECO:0000259" key="5">
    <source>
        <dbReference type="SMART" id="SM00849"/>
    </source>
</evidence>
<comment type="caution">
    <text evidence="6">The sequence shown here is derived from an EMBL/GenBank/DDBJ whole genome shotgun (WGS) entry which is preliminary data.</text>
</comment>
<evidence type="ECO:0000256" key="1">
    <source>
        <dbReference type="ARBA" id="ARBA00001947"/>
    </source>
</evidence>
<dbReference type="Gene3D" id="3.60.15.10">
    <property type="entry name" value="Ribonuclease Z/Hydroxyacylglutathione hydrolase-like"/>
    <property type="match status" value="1"/>
</dbReference>
<keyword evidence="2" id="KW-0479">Metal-binding</keyword>
<sequence>MKNLTVTNLSEGLRSFTSNVYLIKGKVDVLIDAGNDENILEKLREETDDLAKVLITHSHPDHIGLAEEIKEEFNASIHAWDSSKDWVDERFTDGQNISVGDSVLKAIHTPGHSPNHVVFYGEGALFSGDLIFPGGSFGRTDLPGGDQRELVKSIRKIEKEYGPKVNKLYPGHMQPVTENAYKSIKESLEMVERF</sequence>
<dbReference type="Proteomes" id="UP000070175">
    <property type="component" value="Unassembled WGS sequence"/>
</dbReference>
<proteinExistence type="predicted"/>
<dbReference type="CDD" id="cd06262">
    <property type="entry name" value="metallo-hydrolase-like_MBL-fold"/>
    <property type="match status" value="1"/>
</dbReference>
<dbReference type="AlphaFoldDB" id="A0A133VQK0"/>
<comment type="cofactor">
    <cofactor evidence="1">
        <name>Zn(2+)</name>
        <dbReference type="ChEBI" id="CHEBI:29105"/>
    </cofactor>
</comment>
<keyword evidence="3" id="KW-0378">Hydrolase</keyword>
<dbReference type="GO" id="GO:0046872">
    <property type="term" value="F:metal ion binding"/>
    <property type="evidence" value="ECO:0007669"/>
    <property type="project" value="UniProtKB-KW"/>
</dbReference>
<evidence type="ECO:0000313" key="7">
    <source>
        <dbReference type="Proteomes" id="UP000070175"/>
    </source>
</evidence>
<keyword evidence="4" id="KW-0862">Zinc</keyword>
<gene>
    <name evidence="6" type="ORF">AKJ56_00590</name>
</gene>